<feature type="transmembrane region" description="Helical" evidence="7">
    <location>
        <begin position="434"/>
        <end position="452"/>
    </location>
</feature>
<protein>
    <submittedName>
        <fullName evidence="9">Carbon starvation protein A</fullName>
    </submittedName>
</protein>
<dbReference type="AlphaFoldDB" id="A0A3S5EW34"/>
<dbReference type="RefSeq" id="WP_126416591.1">
    <property type="nucleotide sequence ID" value="NZ_LR134476.1"/>
</dbReference>
<dbReference type="InterPro" id="IPR051605">
    <property type="entry name" value="CstA"/>
</dbReference>
<dbReference type="EMBL" id="LR134476">
    <property type="protein sequence ID" value="VEI13482.1"/>
    <property type="molecule type" value="Genomic_DNA"/>
</dbReference>
<comment type="subcellular location">
    <subcellularLocation>
        <location evidence="1">Cell membrane</location>
        <topology evidence="1">Multi-pass membrane protein</topology>
    </subcellularLocation>
</comment>
<feature type="domain" description="CstA N-terminal" evidence="8">
    <location>
        <begin position="3"/>
        <end position="352"/>
    </location>
</feature>
<evidence type="ECO:0000256" key="3">
    <source>
        <dbReference type="ARBA" id="ARBA00022475"/>
    </source>
</evidence>
<feature type="transmembrane region" description="Helical" evidence="7">
    <location>
        <begin position="6"/>
        <end position="26"/>
    </location>
</feature>
<feature type="transmembrane region" description="Helical" evidence="7">
    <location>
        <begin position="528"/>
        <end position="549"/>
    </location>
</feature>
<dbReference type="PANTHER" id="PTHR30252:SF0">
    <property type="entry name" value="PEPTIDE TRANSPORTER CSTA"/>
    <property type="match status" value="1"/>
</dbReference>
<accession>A0A3S5EW34</accession>
<dbReference type="KEGG" id="tbw:NCTC13354_01197"/>
<evidence type="ECO:0000259" key="8">
    <source>
        <dbReference type="Pfam" id="PF02554"/>
    </source>
</evidence>
<dbReference type="InterPro" id="IPR003706">
    <property type="entry name" value="CstA_N"/>
</dbReference>
<keyword evidence="5 7" id="KW-1133">Transmembrane helix</keyword>
<name>A0A3S5EW34_9ACTO</name>
<gene>
    <name evidence="9" type="primary">cstA</name>
    <name evidence="9" type="ORF">NCTC13354_01197</name>
</gene>
<feature type="transmembrane region" description="Helical" evidence="7">
    <location>
        <begin position="294"/>
        <end position="315"/>
    </location>
</feature>
<dbReference type="Proteomes" id="UP000269542">
    <property type="component" value="Chromosome"/>
</dbReference>
<feature type="transmembrane region" description="Helical" evidence="7">
    <location>
        <begin position="256"/>
        <end position="274"/>
    </location>
</feature>
<feature type="transmembrane region" description="Helical" evidence="7">
    <location>
        <begin position="186"/>
        <end position="203"/>
    </location>
</feature>
<comment type="similarity">
    <text evidence="2">Belongs to the peptide transporter carbon starvation (CstA) (TC 2.A.114) family.</text>
</comment>
<proteinExistence type="inferred from homology"/>
<feature type="transmembrane region" description="Helical" evidence="7">
    <location>
        <begin position="335"/>
        <end position="356"/>
    </location>
</feature>
<feature type="transmembrane region" description="Helical" evidence="7">
    <location>
        <begin position="393"/>
        <end position="413"/>
    </location>
</feature>
<evidence type="ECO:0000256" key="5">
    <source>
        <dbReference type="ARBA" id="ARBA00022989"/>
    </source>
</evidence>
<keyword evidence="6 7" id="KW-0472">Membrane</keyword>
<feature type="transmembrane region" description="Helical" evidence="7">
    <location>
        <begin position="86"/>
        <end position="108"/>
    </location>
</feature>
<dbReference type="PANTHER" id="PTHR30252">
    <property type="entry name" value="INNER MEMBRANE PEPTIDE TRANSPORTER"/>
    <property type="match status" value="1"/>
</dbReference>
<feature type="transmembrane region" description="Helical" evidence="7">
    <location>
        <begin position="495"/>
        <end position="513"/>
    </location>
</feature>
<feature type="domain" description="CstA N-terminal" evidence="8">
    <location>
        <begin position="369"/>
        <end position="511"/>
    </location>
</feature>
<evidence type="ECO:0000256" key="2">
    <source>
        <dbReference type="ARBA" id="ARBA00007755"/>
    </source>
</evidence>
<sequence length="577" mass="62004">MRSLWIMLIGLAIFAFGYFVYSKYLAKKVYQLDESFVTPAHEFNDGVDHVPTNRYILWGHHFTSVAGAAPIVGPAVAIIWGWGPAFLWVTLGTIFFAGMHDFGALWASQRNKGRSIGSIASRYIGQRGSYLFLIVIFLVLLMVVTAFAVVITGLLVSTPSAVIPTWGAIAVAICVGVALYRLKLPLMPVTVVGVVVLYTLIFIGDKVPVVLPEDFLGIGPHAFWIIVLFIYGALASTLPVWLLLQPRDYINGVQLFVGLALLYTAVLIGTVIGTDATEVVAPFWNSNTPEGTPSIVPLLFVTIACGAISGFHGIVSSGTSSKQLDKETDARFVGYFGAVGEGLLSLGTILSVAGGFGTVARWEEIYHAYGQGGVQAFVEGGGNLMEQGIGLPASLSATVLATMAVLFAATTMDTGMRLMRFVVQEAAATVNIKVGKYVATLIVVALGLGMTFSQGLDGGGGLRIWPLFGTSNQLLASLTLSIITVMLLRKRRNPWPAIIPLSIVFVMAFWAAIEQAVSFLNPDNPDYLLLAVDAVIIISSIWVAIEAFLAMRRAKIEPPEEPDADVTYEWARAESES</sequence>
<feature type="transmembrane region" description="Helical" evidence="7">
    <location>
        <begin position="62"/>
        <end position="80"/>
    </location>
</feature>
<feature type="transmembrane region" description="Helical" evidence="7">
    <location>
        <begin position="161"/>
        <end position="179"/>
    </location>
</feature>
<dbReference type="OrthoDB" id="9761224at2"/>
<dbReference type="GO" id="GO:0009267">
    <property type="term" value="P:cellular response to starvation"/>
    <property type="evidence" value="ECO:0007669"/>
    <property type="project" value="InterPro"/>
</dbReference>
<feature type="transmembrane region" description="Helical" evidence="7">
    <location>
        <begin position="129"/>
        <end position="155"/>
    </location>
</feature>
<evidence type="ECO:0000256" key="1">
    <source>
        <dbReference type="ARBA" id="ARBA00004651"/>
    </source>
</evidence>
<evidence type="ECO:0000256" key="7">
    <source>
        <dbReference type="SAM" id="Phobius"/>
    </source>
</evidence>
<feature type="transmembrane region" description="Helical" evidence="7">
    <location>
        <begin position="464"/>
        <end position="488"/>
    </location>
</feature>
<keyword evidence="3" id="KW-1003">Cell membrane</keyword>
<dbReference type="Pfam" id="PF02554">
    <property type="entry name" value="CstA"/>
    <property type="match status" value="2"/>
</dbReference>
<dbReference type="GO" id="GO:0005886">
    <property type="term" value="C:plasma membrane"/>
    <property type="evidence" value="ECO:0007669"/>
    <property type="project" value="UniProtKB-SubCell"/>
</dbReference>
<keyword evidence="4 7" id="KW-0812">Transmembrane</keyword>
<evidence type="ECO:0000256" key="6">
    <source>
        <dbReference type="ARBA" id="ARBA00023136"/>
    </source>
</evidence>
<evidence type="ECO:0000313" key="10">
    <source>
        <dbReference type="Proteomes" id="UP000269542"/>
    </source>
</evidence>
<keyword evidence="10" id="KW-1185">Reference proteome</keyword>
<evidence type="ECO:0000313" key="9">
    <source>
        <dbReference type="EMBL" id="VEI13482.1"/>
    </source>
</evidence>
<feature type="transmembrane region" description="Helical" evidence="7">
    <location>
        <begin position="223"/>
        <end position="244"/>
    </location>
</feature>
<evidence type="ECO:0000256" key="4">
    <source>
        <dbReference type="ARBA" id="ARBA00022692"/>
    </source>
</evidence>
<organism evidence="9 10">
    <name type="scientific">Trueperella bialowiezensis</name>
    <dbReference type="NCBI Taxonomy" id="312285"/>
    <lineage>
        <taxon>Bacteria</taxon>
        <taxon>Bacillati</taxon>
        <taxon>Actinomycetota</taxon>
        <taxon>Actinomycetes</taxon>
        <taxon>Actinomycetales</taxon>
        <taxon>Actinomycetaceae</taxon>
        <taxon>Trueperella</taxon>
    </lineage>
</organism>
<reference evidence="9 10" key="1">
    <citation type="submission" date="2018-12" db="EMBL/GenBank/DDBJ databases">
        <authorList>
            <consortium name="Pathogen Informatics"/>
        </authorList>
    </citation>
    <scope>NUCLEOTIDE SEQUENCE [LARGE SCALE GENOMIC DNA]</scope>
    <source>
        <strain evidence="9 10">NCTC13354</strain>
    </source>
</reference>